<gene>
    <name evidence="1" type="ORF">TOPH_03326</name>
</gene>
<dbReference type="EMBL" id="LFRF01000007">
    <property type="protein sequence ID" value="KND91858.1"/>
    <property type="molecule type" value="Genomic_DNA"/>
</dbReference>
<protein>
    <submittedName>
        <fullName evidence="1">Uncharacterized protein</fullName>
    </submittedName>
</protein>
<reference evidence="1 2" key="1">
    <citation type="journal article" date="2015" name="BMC Genomics">
        <title>The genome of the truffle-parasite Tolypocladium ophioglossoides and the evolution of antifungal peptaibiotics.</title>
        <authorList>
            <person name="Quandt C.A."/>
            <person name="Bushley K.E."/>
            <person name="Spatafora J.W."/>
        </authorList>
    </citation>
    <scope>NUCLEOTIDE SEQUENCE [LARGE SCALE GENOMIC DNA]</scope>
    <source>
        <strain evidence="1 2">CBS 100239</strain>
    </source>
</reference>
<comment type="caution">
    <text evidence="1">The sequence shown here is derived from an EMBL/GenBank/DDBJ whole genome shotgun (WGS) entry which is preliminary data.</text>
</comment>
<dbReference type="OrthoDB" id="3499148at2759"/>
<proteinExistence type="predicted"/>
<dbReference type="Proteomes" id="UP000036947">
    <property type="component" value="Unassembled WGS sequence"/>
</dbReference>
<sequence length="401" mass="43828">MISRPELTTKLQSFLTSEWTRKNTPKGLETAWTDALSPTGNETPKTFLRHGFKPFLAYYLGTIESTSHKKWEKTGDKLRQTLDNLPSDVLQEIAIELRDTQSHPTVDQAIERMMTTAVKRRRKFQRPLCTSEANAKPPGLQATDADEACAATPPETSPITTPMDDGQTRVSGTWDTTHTSNNHNLTIELGRTASPLPTTLGAVGQGQLFTNASPQGITQIFPPYMCGAIRKTGAGAGSRASVTMGFPYQQYGGIHCLMSLSIVPRRLVIVAKELFGMTLDIDGGMQYIVSERGGKLLPMPSLNLQGASKEGIILMLGVKIRDAIEGSPQRETEISLSVMHTSCATLTISNNPEDDGQLNLNFGLKEGLVIKDLLYPDCMSSNPSNVDTFQAIIPYIVLLCR</sequence>
<dbReference type="STRING" id="1163406.A0A0L0NCP6"/>
<name>A0A0L0NCP6_TOLOC</name>
<keyword evidence="2" id="KW-1185">Reference proteome</keyword>
<dbReference type="AlphaFoldDB" id="A0A0L0NCP6"/>
<organism evidence="1 2">
    <name type="scientific">Tolypocladium ophioglossoides (strain CBS 100239)</name>
    <name type="common">Snaketongue truffleclub</name>
    <name type="synonym">Elaphocordyceps ophioglossoides</name>
    <dbReference type="NCBI Taxonomy" id="1163406"/>
    <lineage>
        <taxon>Eukaryota</taxon>
        <taxon>Fungi</taxon>
        <taxon>Dikarya</taxon>
        <taxon>Ascomycota</taxon>
        <taxon>Pezizomycotina</taxon>
        <taxon>Sordariomycetes</taxon>
        <taxon>Hypocreomycetidae</taxon>
        <taxon>Hypocreales</taxon>
        <taxon>Ophiocordycipitaceae</taxon>
        <taxon>Tolypocladium</taxon>
    </lineage>
</organism>
<accession>A0A0L0NCP6</accession>
<evidence type="ECO:0000313" key="2">
    <source>
        <dbReference type="Proteomes" id="UP000036947"/>
    </source>
</evidence>
<evidence type="ECO:0000313" key="1">
    <source>
        <dbReference type="EMBL" id="KND91858.1"/>
    </source>
</evidence>